<reference evidence="3" key="1">
    <citation type="submission" date="2021-01" db="EMBL/GenBank/DDBJ databases">
        <authorList>
            <person name="Corre E."/>
            <person name="Pelletier E."/>
            <person name="Niang G."/>
            <person name="Scheremetjew M."/>
            <person name="Finn R."/>
            <person name="Kale V."/>
            <person name="Holt S."/>
            <person name="Cochrane G."/>
            <person name="Meng A."/>
            <person name="Brown T."/>
            <person name="Cohen L."/>
        </authorList>
    </citation>
    <scope>NUCLEOTIDE SEQUENCE</scope>
    <source>
        <strain evidence="3">CCMP826</strain>
    </source>
</reference>
<evidence type="ECO:0000313" key="3">
    <source>
        <dbReference type="EMBL" id="CAD9492778.1"/>
    </source>
</evidence>
<dbReference type="Gene3D" id="3.40.50.720">
    <property type="entry name" value="NAD(P)-binding Rossmann-like Domain"/>
    <property type="match status" value="1"/>
</dbReference>
<organism evidence="3">
    <name type="scientific">Helicotheca tamesis</name>
    <dbReference type="NCBI Taxonomy" id="374047"/>
    <lineage>
        <taxon>Eukaryota</taxon>
        <taxon>Sar</taxon>
        <taxon>Stramenopiles</taxon>
        <taxon>Ochrophyta</taxon>
        <taxon>Bacillariophyta</taxon>
        <taxon>Mediophyceae</taxon>
        <taxon>Lithodesmiophycidae</taxon>
        <taxon>Lithodesmiales</taxon>
        <taxon>Lithodesmiaceae</taxon>
        <taxon>Helicotheca</taxon>
    </lineage>
</organism>
<keyword evidence="1" id="KW-0732">Signal</keyword>
<dbReference type="AlphaFoldDB" id="A0A7S2HK64"/>
<gene>
    <name evidence="3" type="ORF">HTAM1171_LOCUS6006</name>
</gene>
<feature type="signal peptide" evidence="1">
    <location>
        <begin position="1"/>
        <end position="24"/>
    </location>
</feature>
<evidence type="ECO:0000256" key="1">
    <source>
        <dbReference type="SAM" id="SignalP"/>
    </source>
</evidence>
<dbReference type="SUPFAM" id="SSF51735">
    <property type="entry name" value="NAD(P)-binding Rossmann-fold domains"/>
    <property type="match status" value="1"/>
</dbReference>
<dbReference type="EMBL" id="HBGV01009670">
    <property type="protein sequence ID" value="CAD9492778.1"/>
    <property type="molecule type" value="Transcribed_RNA"/>
</dbReference>
<feature type="domain" description="NAD(P)-binding" evidence="2">
    <location>
        <begin position="61"/>
        <end position="249"/>
    </location>
</feature>
<dbReference type="PROSITE" id="PS51257">
    <property type="entry name" value="PROKAR_LIPOPROTEIN"/>
    <property type="match status" value="1"/>
</dbReference>
<dbReference type="CDD" id="cd05243">
    <property type="entry name" value="SDR_a5"/>
    <property type="match status" value="1"/>
</dbReference>
<dbReference type="InterPro" id="IPR016040">
    <property type="entry name" value="NAD(P)-bd_dom"/>
</dbReference>
<dbReference type="Pfam" id="PF13460">
    <property type="entry name" value="NAD_binding_10"/>
    <property type="match status" value="1"/>
</dbReference>
<dbReference type="InterPro" id="IPR036291">
    <property type="entry name" value="NAD(P)-bd_dom_sf"/>
</dbReference>
<proteinExistence type="predicted"/>
<dbReference type="PANTHER" id="PTHR15020:SF45">
    <property type="entry name" value="NAD(P)-BINDING DOMAIN-CONTAINING PROTEIN"/>
    <property type="match status" value="1"/>
</dbReference>
<dbReference type="PANTHER" id="PTHR15020">
    <property type="entry name" value="FLAVIN REDUCTASE-RELATED"/>
    <property type="match status" value="1"/>
</dbReference>
<sequence>MFQIRLLALSALGAALFSCQLVASFAPPAFLGSRRTSTQASGSSSATTTSLDAYKKVFVAGGSKGVGRLIVDKLIEDGSEVVALVRSQEAVDELGAIDGVTPILGDAFEYKNVENAMDGCDAAITTLGQGSATEDGKRVDYEGNSNVIEAAGILGVTRVILVTSIGCGSSKEAAPPSVFEVLKDVLAAKERAENVLIKYYTNTNWTIVRPGGLKSEPATGEAILTEDAMAIGSIHREDVASLIVKALTSSKTERKVLSAVDQSIPSASNVEGRVVDEFALA</sequence>
<accession>A0A7S2HK64</accession>
<evidence type="ECO:0000259" key="2">
    <source>
        <dbReference type="Pfam" id="PF13460"/>
    </source>
</evidence>
<protein>
    <recommendedName>
        <fullName evidence="2">NAD(P)-binding domain-containing protein</fullName>
    </recommendedName>
</protein>
<feature type="chain" id="PRO_5030860298" description="NAD(P)-binding domain-containing protein" evidence="1">
    <location>
        <begin position="25"/>
        <end position="281"/>
    </location>
</feature>
<name>A0A7S2HK64_9STRA</name>